<evidence type="ECO:0000256" key="2">
    <source>
        <dbReference type="ARBA" id="ARBA00022801"/>
    </source>
</evidence>
<dbReference type="InterPro" id="IPR018060">
    <property type="entry name" value="HTH_AraC"/>
</dbReference>
<keyword evidence="6" id="KW-0326">Glycosidase</keyword>
<dbReference type="SUPFAM" id="SSF51215">
    <property type="entry name" value="Regulatory protein AraC"/>
    <property type="match status" value="1"/>
</dbReference>
<name>A0ABU3EUG8_9ENTE</name>
<dbReference type="SUPFAM" id="SSF51445">
    <property type="entry name" value="(Trans)glycosidases"/>
    <property type="match status" value="1"/>
</dbReference>
<protein>
    <submittedName>
        <fullName evidence="8">Helix-turn-helix domain-containing protein</fullName>
    </submittedName>
</protein>
<proteinExistence type="inferred from homology"/>
<keyword evidence="3" id="KW-0805">Transcription regulation</keyword>
<evidence type="ECO:0000313" key="8">
    <source>
        <dbReference type="EMBL" id="MDT2598484.1"/>
    </source>
</evidence>
<dbReference type="InterPro" id="IPR037923">
    <property type="entry name" value="HTH-like"/>
</dbReference>
<dbReference type="SUPFAM" id="SSF46689">
    <property type="entry name" value="Homeodomain-like"/>
    <property type="match status" value="2"/>
</dbReference>
<keyword evidence="5" id="KW-0804">Transcription</keyword>
<dbReference type="Gene3D" id="1.10.10.60">
    <property type="entry name" value="Homeodomain-like"/>
    <property type="match status" value="2"/>
</dbReference>
<dbReference type="Pfam" id="PF12833">
    <property type="entry name" value="HTH_18"/>
    <property type="match status" value="1"/>
</dbReference>
<sequence>MSEVISYLDTQSTIQLLTEIHLHQKDLRTTDLLFLLKGKAELQIDEQPYEMTTDDIVVVNKHETYQLATSDKESLLFHFSISDFLLSQALEVGTASFNCNSIKNPGKNYDSLRELMLEIIDLFLFENDRTNFLQISKVYRLLNELSSLFIEYSSAGLNQDKRVHQITRVIKEKYYENLTLVELAELVHMDSAYFSKFFKKNLGTNFKDYLSQIRMQHALRDLLESDKPITRIAIDNGFFSVNGFNRKFKEQYHLTPSQYRQEKHSKKQVTMTISDNEVKDFYSKYKAGKSIEDVSKKSYLNLDVESLDATPIKETWNKILNIGEAEIVLSSNLRQHLAILQKNLSFKYGRIWGIFTTELLGESLKEYERLDEVLDSLVNLDLIPWLSINKLIDTFKESRYPMDIWKETLTSFCRHILNRYGRKIVENWVVEIVASDPEDKELVDKYRNFYQITCEIFRRFIPEISIGGGSFILSDKLDISNFLQEELSACSFDFYSFVLFPYSNRLVREKRNYQRITDPDFLLNQVKKIKQVSFSKPLYITEWSNTVSRRNLLNDSLYKGAFIVKSILDVFDLVDGIGYWLGTDLSQKSAKPSALLSGGNGLLNKNGLFKPAMHAMKLFDQLKGLKFLYKDDERLVCTLDRDDFFVLGHHYVHPNSLYFLKDEAHLKKSEIGNFFNSEEVEQEIVFSNIPNGNYELRIFSCLKNHGDLFDLWEKFNFNDHLRSSDLVYLDEKNTHLQTLDEVNVTQNRLVVKQRLTPNEFYSINIKKRQ</sequence>
<evidence type="ECO:0000259" key="7">
    <source>
        <dbReference type="PROSITE" id="PS01124"/>
    </source>
</evidence>
<dbReference type="EMBL" id="JARPYI010000001">
    <property type="protein sequence ID" value="MDT2598484.1"/>
    <property type="molecule type" value="Genomic_DNA"/>
</dbReference>
<dbReference type="InterPro" id="IPR017853">
    <property type="entry name" value="GH"/>
</dbReference>
<dbReference type="Gene3D" id="3.20.20.80">
    <property type="entry name" value="Glycosidases"/>
    <property type="match status" value="1"/>
</dbReference>
<dbReference type="InterPro" id="IPR049166">
    <property type="entry name" value="GH39_cat"/>
</dbReference>
<keyword evidence="9" id="KW-1185">Reference proteome</keyword>
<dbReference type="PANTHER" id="PTHR43280">
    <property type="entry name" value="ARAC-FAMILY TRANSCRIPTIONAL REGULATOR"/>
    <property type="match status" value="1"/>
</dbReference>
<dbReference type="PROSITE" id="PS01124">
    <property type="entry name" value="HTH_ARAC_FAMILY_2"/>
    <property type="match status" value="1"/>
</dbReference>
<dbReference type="InterPro" id="IPR009057">
    <property type="entry name" value="Homeodomain-like_sf"/>
</dbReference>
<evidence type="ECO:0000256" key="6">
    <source>
        <dbReference type="ARBA" id="ARBA00023295"/>
    </source>
</evidence>
<comment type="caution">
    <text evidence="8">The sequence shown here is derived from an EMBL/GenBank/DDBJ whole genome shotgun (WGS) entry which is preliminary data.</text>
</comment>
<dbReference type="Proteomes" id="UP001252875">
    <property type="component" value="Unassembled WGS sequence"/>
</dbReference>
<evidence type="ECO:0000256" key="4">
    <source>
        <dbReference type="ARBA" id="ARBA00023125"/>
    </source>
</evidence>
<dbReference type="SMART" id="SM00342">
    <property type="entry name" value="HTH_ARAC"/>
    <property type="match status" value="1"/>
</dbReference>
<evidence type="ECO:0000256" key="1">
    <source>
        <dbReference type="ARBA" id="ARBA00008875"/>
    </source>
</evidence>
<dbReference type="Gene3D" id="2.60.40.1500">
    <property type="entry name" value="Glycosyl hydrolase domain, family 39"/>
    <property type="match status" value="1"/>
</dbReference>
<reference evidence="8 9" key="1">
    <citation type="submission" date="2023-03" db="EMBL/GenBank/DDBJ databases">
        <authorList>
            <person name="Shen W."/>
            <person name="Cai J."/>
        </authorList>
    </citation>
    <scope>NUCLEOTIDE SEQUENCE [LARGE SCALE GENOMIC DNA]</scope>
    <source>
        <strain evidence="8 9">D6-4</strain>
    </source>
</reference>
<evidence type="ECO:0000313" key="9">
    <source>
        <dbReference type="Proteomes" id="UP001252875"/>
    </source>
</evidence>
<organism evidence="8 9">
    <name type="scientific">Enterococcus hulanensis</name>
    <dbReference type="NCBI Taxonomy" id="2559929"/>
    <lineage>
        <taxon>Bacteria</taxon>
        <taxon>Bacillati</taxon>
        <taxon>Bacillota</taxon>
        <taxon>Bacilli</taxon>
        <taxon>Lactobacillales</taxon>
        <taxon>Enterococcaceae</taxon>
        <taxon>Enterococcus</taxon>
    </lineage>
</organism>
<dbReference type="RefSeq" id="WP_311821220.1">
    <property type="nucleotide sequence ID" value="NZ_JARPYF010000001.1"/>
</dbReference>
<dbReference type="PANTHER" id="PTHR43280:SF2">
    <property type="entry name" value="HTH-TYPE TRANSCRIPTIONAL REGULATOR EXSA"/>
    <property type="match status" value="1"/>
</dbReference>
<gene>
    <name evidence="8" type="ORF">P7D85_01785</name>
</gene>
<comment type="similarity">
    <text evidence="1">Belongs to the glycosyl hydrolase 39 family.</text>
</comment>
<keyword evidence="4" id="KW-0238">DNA-binding</keyword>
<evidence type="ECO:0000256" key="5">
    <source>
        <dbReference type="ARBA" id="ARBA00023163"/>
    </source>
</evidence>
<keyword evidence="2" id="KW-0378">Hydrolase</keyword>
<accession>A0ABU3EUG8</accession>
<feature type="domain" description="HTH araC/xylS-type" evidence="7">
    <location>
        <begin position="164"/>
        <end position="262"/>
    </location>
</feature>
<evidence type="ECO:0000256" key="3">
    <source>
        <dbReference type="ARBA" id="ARBA00023015"/>
    </source>
</evidence>
<dbReference type="Pfam" id="PF01229">
    <property type="entry name" value="Glyco_hydro_39"/>
    <property type="match status" value="1"/>
</dbReference>